<protein>
    <submittedName>
        <fullName evidence="2">Uncharacterized protein</fullName>
    </submittedName>
</protein>
<keyword evidence="3" id="KW-1185">Reference proteome</keyword>
<evidence type="ECO:0000313" key="3">
    <source>
        <dbReference type="Proteomes" id="UP000542776"/>
    </source>
</evidence>
<proteinExistence type="predicted"/>
<dbReference type="AlphaFoldDB" id="A0A7W6H3Y6"/>
<dbReference type="EMBL" id="JACIEK010000001">
    <property type="protein sequence ID" value="MBB3996379.1"/>
    <property type="molecule type" value="Genomic_DNA"/>
</dbReference>
<feature type="region of interest" description="Disordered" evidence="1">
    <location>
        <begin position="20"/>
        <end position="62"/>
    </location>
</feature>
<name>A0A7W6H3Y6_9HYPH</name>
<organism evidence="2 3">
    <name type="scientific">Aureimonas pseudogalii</name>
    <dbReference type="NCBI Taxonomy" id="1744844"/>
    <lineage>
        <taxon>Bacteria</taxon>
        <taxon>Pseudomonadati</taxon>
        <taxon>Pseudomonadota</taxon>
        <taxon>Alphaproteobacteria</taxon>
        <taxon>Hyphomicrobiales</taxon>
        <taxon>Aurantimonadaceae</taxon>
        <taxon>Aureimonas</taxon>
    </lineage>
</organism>
<gene>
    <name evidence="2" type="ORF">GGR04_000200</name>
</gene>
<evidence type="ECO:0000256" key="1">
    <source>
        <dbReference type="SAM" id="MobiDB-lite"/>
    </source>
</evidence>
<dbReference type="Proteomes" id="UP000542776">
    <property type="component" value="Unassembled WGS sequence"/>
</dbReference>
<comment type="caution">
    <text evidence="2">The sequence shown here is derived from an EMBL/GenBank/DDBJ whole genome shotgun (WGS) entry which is preliminary data.</text>
</comment>
<evidence type="ECO:0000313" key="2">
    <source>
        <dbReference type="EMBL" id="MBB3996379.1"/>
    </source>
</evidence>
<sequence length="62" mass="6344">MTPDRKTRLDDETLATALAVLGDDTGGEPQIGHTGAEKAKPADAGDDDASPSPGARPERNAD</sequence>
<accession>A0A7W6H3Y6</accession>
<dbReference type="RefSeq" id="WP_183196975.1">
    <property type="nucleotide sequence ID" value="NZ_JACIEK010000001.1"/>
</dbReference>
<reference evidence="2 3" key="1">
    <citation type="submission" date="2020-08" db="EMBL/GenBank/DDBJ databases">
        <title>Genomic Encyclopedia of Type Strains, Phase IV (KMG-IV): sequencing the most valuable type-strain genomes for metagenomic binning, comparative biology and taxonomic classification.</title>
        <authorList>
            <person name="Goeker M."/>
        </authorList>
    </citation>
    <scope>NUCLEOTIDE SEQUENCE [LARGE SCALE GENOMIC DNA]</scope>
    <source>
        <strain evidence="2 3">DSM 102238</strain>
    </source>
</reference>